<dbReference type="Pfam" id="PF14559">
    <property type="entry name" value="TPR_19"/>
    <property type="match status" value="1"/>
</dbReference>
<feature type="repeat" description="TPR" evidence="1">
    <location>
        <begin position="131"/>
        <end position="164"/>
    </location>
</feature>
<evidence type="ECO:0000313" key="3">
    <source>
        <dbReference type="EnsemblMetazoa" id="AMEC008581-PA"/>
    </source>
</evidence>
<dbReference type="Pfam" id="PF13432">
    <property type="entry name" value="TPR_16"/>
    <property type="match status" value="1"/>
</dbReference>
<dbReference type="Proteomes" id="UP000075902">
    <property type="component" value="Unassembled WGS sequence"/>
</dbReference>
<proteinExistence type="predicted"/>
<evidence type="ECO:0000313" key="4">
    <source>
        <dbReference type="Proteomes" id="UP000075902"/>
    </source>
</evidence>
<reference evidence="3" key="2">
    <citation type="submission" date="2020-05" db="UniProtKB">
        <authorList>
            <consortium name="EnsemblMetazoa"/>
        </authorList>
    </citation>
    <scope>IDENTIFICATION</scope>
    <source>
        <strain evidence="3">CM1001059</strain>
    </source>
</reference>
<dbReference type="PROSITE" id="PS50005">
    <property type="entry name" value="TPR"/>
    <property type="match status" value="2"/>
</dbReference>
<keyword evidence="2" id="KW-1133">Transmembrane helix</keyword>
<organism evidence="3 4">
    <name type="scientific">Anopheles melas</name>
    <dbReference type="NCBI Taxonomy" id="34690"/>
    <lineage>
        <taxon>Eukaryota</taxon>
        <taxon>Metazoa</taxon>
        <taxon>Ecdysozoa</taxon>
        <taxon>Arthropoda</taxon>
        <taxon>Hexapoda</taxon>
        <taxon>Insecta</taxon>
        <taxon>Pterygota</taxon>
        <taxon>Neoptera</taxon>
        <taxon>Endopterygota</taxon>
        <taxon>Diptera</taxon>
        <taxon>Nematocera</taxon>
        <taxon>Culicoidea</taxon>
        <taxon>Culicidae</taxon>
        <taxon>Anophelinae</taxon>
        <taxon>Anopheles</taxon>
    </lineage>
</organism>
<dbReference type="EnsemblMetazoa" id="AMEC008581-RA">
    <property type="protein sequence ID" value="AMEC008581-PA"/>
    <property type="gene ID" value="AMEC008581"/>
</dbReference>
<feature type="repeat" description="TPR" evidence="1">
    <location>
        <begin position="66"/>
        <end position="99"/>
    </location>
</feature>
<evidence type="ECO:0000256" key="2">
    <source>
        <dbReference type="SAM" id="Phobius"/>
    </source>
</evidence>
<dbReference type="VEuPathDB" id="VectorBase:AMEC008581"/>
<keyword evidence="4" id="KW-1185">Reference proteome</keyword>
<keyword evidence="2" id="KW-0472">Membrane</keyword>
<reference evidence="4" key="1">
    <citation type="submission" date="2014-01" db="EMBL/GenBank/DDBJ databases">
        <title>The Genome Sequence of Anopheles melas CM1001059_A (V2).</title>
        <authorList>
            <consortium name="The Broad Institute Genomics Platform"/>
            <person name="Neafsey D.E."/>
            <person name="Besansky N."/>
            <person name="Howell P."/>
            <person name="Walton C."/>
            <person name="Young S.K."/>
            <person name="Zeng Q."/>
            <person name="Gargeya S."/>
            <person name="Fitzgerald M."/>
            <person name="Haas B."/>
            <person name="Abouelleil A."/>
            <person name="Allen A.W."/>
            <person name="Alvarado L."/>
            <person name="Arachchi H.M."/>
            <person name="Berlin A.M."/>
            <person name="Chapman S.B."/>
            <person name="Gainer-Dewar J."/>
            <person name="Goldberg J."/>
            <person name="Griggs A."/>
            <person name="Gujja S."/>
            <person name="Hansen M."/>
            <person name="Howarth C."/>
            <person name="Imamovic A."/>
            <person name="Ireland A."/>
            <person name="Larimer J."/>
            <person name="McCowan C."/>
            <person name="Murphy C."/>
            <person name="Pearson M."/>
            <person name="Poon T.W."/>
            <person name="Priest M."/>
            <person name="Roberts A."/>
            <person name="Saif S."/>
            <person name="Shea T."/>
            <person name="Sisk P."/>
            <person name="Sykes S."/>
            <person name="Wortman J."/>
            <person name="Nusbaum C."/>
            <person name="Birren B."/>
        </authorList>
    </citation>
    <scope>NUCLEOTIDE SEQUENCE [LARGE SCALE GENOMIC DNA]</scope>
    <source>
        <strain evidence="4">CM1001059</strain>
    </source>
</reference>
<protein>
    <submittedName>
        <fullName evidence="3">Uncharacterized protein</fullName>
    </submittedName>
</protein>
<keyword evidence="1" id="KW-0802">TPR repeat</keyword>
<accession>A0A182TUL2</accession>
<dbReference type="Gene3D" id="1.25.40.10">
    <property type="entry name" value="Tetratricopeptide repeat domain"/>
    <property type="match status" value="2"/>
</dbReference>
<dbReference type="AlphaFoldDB" id="A0A182TUL2"/>
<dbReference type="PANTHER" id="PTHR44809:SF1">
    <property type="entry name" value="PROTEIN O-MANNOSYL-TRANSFERASE TMTC1"/>
    <property type="match status" value="1"/>
</dbReference>
<keyword evidence="2" id="KW-0812">Transmembrane</keyword>
<dbReference type="SUPFAM" id="SSF48452">
    <property type="entry name" value="TPR-like"/>
    <property type="match status" value="1"/>
</dbReference>
<dbReference type="SMART" id="SM00028">
    <property type="entry name" value="TPR"/>
    <property type="match status" value="3"/>
</dbReference>
<feature type="transmembrane region" description="Helical" evidence="2">
    <location>
        <begin position="280"/>
        <end position="298"/>
    </location>
</feature>
<dbReference type="PANTHER" id="PTHR44809">
    <property type="match status" value="1"/>
</dbReference>
<dbReference type="InterPro" id="IPR019734">
    <property type="entry name" value="TPR_rpt"/>
</dbReference>
<dbReference type="InterPro" id="IPR052943">
    <property type="entry name" value="TMTC_O-mannosyl-trnsfr"/>
</dbReference>
<dbReference type="STRING" id="34690.A0A182TUL2"/>
<dbReference type="PROSITE" id="PS50293">
    <property type="entry name" value="TPR_REGION"/>
    <property type="match status" value="1"/>
</dbReference>
<evidence type="ECO:0000256" key="1">
    <source>
        <dbReference type="PROSITE-ProRule" id="PRU00339"/>
    </source>
</evidence>
<dbReference type="InterPro" id="IPR011990">
    <property type="entry name" value="TPR-like_helical_dom_sf"/>
</dbReference>
<sequence length="299" mass="34286">MGCLILVVYGAQRLWERLDARLRRPFLLLTIVLLAAGCLKTIARNQDWSSREALLRSGLKTLPHNAKMHYNFGNFLRDSSRPEPAIAHYQEALRLWPTYASAHNNIGTLMPQFATAEYHFREAIKYASEHINAHYNLGQLYRKSNRTSDAIRMLERCIQLEPLFTAAYLELVKLYGGQPAAAGRLLARVVRLNPYNADLRRQYGDWLMEQSTCKLFIPVRSVPHPPRSLVICSSRSTAVDPIFIDGIFSSFSLCCVLWCGWDMIDCITTRPKQPIPSRSWLAPSLAFFCVFFVFFRFGF</sequence>
<name>A0A182TUL2_9DIPT</name>